<feature type="domain" description="CENP-V/GFA" evidence="5">
    <location>
        <begin position="2"/>
        <end position="131"/>
    </location>
</feature>
<dbReference type="InterPro" id="IPR011057">
    <property type="entry name" value="Mss4-like_sf"/>
</dbReference>
<dbReference type="GO" id="GO:0046872">
    <property type="term" value="F:metal ion binding"/>
    <property type="evidence" value="ECO:0007669"/>
    <property type="project" value="UniProtKB-KW"/>
</dbReference>
<dbReference type="AlphaFoldDB" id="A0A6C0Y383"/>
<name>A0A6C0Y383_9GAMM</name>
<evidence type="ECO:0000256" key="2">
    <source>
        <dbReference type="ARBA" id="ARBA00022723"/>
    </source>
</evidence>
<evidence type="ECO:0000256" key="3">
    <source>
        <dbReference type="ARBA" id="ARBA00022833"/>
    </source>
</evidence>
<gene>
    <name evidence="7" type="ORF">FSC09_08885</name>
    <name evidence="6" type="ORF">MSG88_06320</name>
</gene>
<reference evidence="6" key="2">
    <citation type="submission" date="2023-10" db="EMBL/GenBank/DDBJ databases">
        <authorList>
            <person name="Sykes E.M.E."/>
            <person name="Khan I.U.H."/>
            <person name="Kumar A."/>
        </authorList>
    </citation>
    <scope>NUCLEOTIDE SEQUENCE</scope>
    <source>
        <strain evidence="6">IK5</strain>
    </source>
</reference>
<sequence>MLQGQCLCGLVYYHYQAELEKTILCFCQHCQRAQGTMLGWNSPIDQSKFKIVRGQQYLKEYFHSPNKARVFCQECGSPIYSYRLDLPGILRLRLGTVTEGYVPAPTEQAFAHRKPQFLQVSLLETSVRHGV</sequence>
<evidence type="ECO:0000313" key="7">
    <source>
        <dbReference type="EMBL" id="QIC70520.1"/>
    </source>
</evidence>
<evidence type="ECO:0000313" key="6">
    <source>
        <dbReference type="EMBL" id="MDV4315388.1"/>
    </source>
</evidence>
<dbReference type="EMBL" id="CP044455">
    <property type="protein sequence ID" value="QIC70520.1"/>
    <property type="molecule type" value="Genomic_DNA"/>
</dbReference>
<evidence type="ECO:0000256" key="4">
    <source>
        <dbReference type="ARBA" id="ARBA00023239"/>
    </source>
</evidence>
<dbReference type="SUPFAM" id="SSF51316">
    <property type="entry name" value="Mss4-like"/>
    <property type="match status" value="1"/>
</dbReference>
<dbReference type="Proteomes" id="UP001284654">
    <property type="component" value="Unassembled WGS sequence"/>
</dbReference>
<evidence type="ECO:0000259" key="5">
    <source>
        <dbReference type="PROSITE" id="PS51891"/>
    </source>
</evidence>
<keyword evidence="3" id="KW-0862">Zinc</keyword>
<dbReference type="GO" id="GO:0016846">
    <property type="term" value="F:carbon-sulfur lyase activity"/>
    <property type="evidence" value="ECO:0007669"/>
    <property type="project" value="InterPro"/>
</dbReference>
<dbReference type="PROSITE" id="PS51891">
    <property type="entry name" value="CENP_V_GFA"/>
    <property type="match status" value="1"/>
</dbReference>
<dbReference type="PANTHER" id="PTHR33337:SF40">
    <property type="entry name" value="CENP-V_GFA DOMAIN-CONTAINING PROTEIN-RELATED"/>
    <property type="match status" value="1"/>
</dbReference>
<keyword evidence="4" id="KW-0456">Lyase</keyword>
<dbReference type="InterPro" id="IPR006913">
    <property type="entry name" value="CENP-V/GFA"/>
</dbReference>
<comment type="similarity">
    <text evidence="1">Belongs to the Gfa family.</text>
</comment>
<dbReference type="Proteomes" id="UP000503440">
    <property type="component" value="Chromosome"/>
</dbReference>
<reference evidence="7 8" key="1">
    <citation type="submission" date="2019-09" db="EMBL/GenBank/DDBJ databases">
        <title>Non-baumannii Acinetobacter spp. carrying blaNDM-1 isolated in China.</title>
        <authorList>
            <person name="Cui C."/>
            <person name="Chen C."/>
            <person name="Sun J."/>
            <person name="Liu Y."/>
        </authorList>
    </citation>
    <scope>NUCLEOTIDE SEQUENCE [LARGE SCALE GENOMIC DNA]</scope>
    <source>
        <strain evidence="7 8">B18</strain>
    </source>
</reference>
<keyword evidence="2" id="KW-0479">Metal-binding</keyword>
<accession>A0A6C0Y383</accession>
<dbReference type="RefSeq" id="WP_075166691.1">
    <property type="nucleotide sequence ID" value="NZ_CP041291.1"/>
</dbReference>
<evidence type="ECO:0000256" key="1">
    <source>
        <dbReference type="ARBA" id="ARBA00005495"/>
    </source>
</evidence>
<organism evidence="7 8">
    <name type="scientific">Acinetobacter indicus</name>
    <dbReference type="NCBI Taxonomy" id="756892"/>
    <lineage>
        <taxon>Bacteria</taxon>
        <taxon>Pseudomonadati</taxon>
        <taxon>Pseudomonadota</taxon>
        <taxon>Gammaproteobacteria</taxon>
        <taxon>Moraxellales</taxon>
        <taxon>Moraxellaceae</taxon>
        <taxon>Acinetobacter</taxon>
    </lineage>
</organism>
<evidence type="ECO:0000313" key="8">
    <source>
        <dbReference type="Proteomes" id="UP000503440"/>
    </source>
</evidence>
<dbReference type="Gene3D" id="3.90.1590.10">
    <property type="entry name" value="glutathione-dependent formaldehyde- activating enzyme (gfa)"/>
    <property type="match status" value="1"/>
</dbReference>
<protein>
    <submittedName>
        <fullName evidence="7">GFA family protein</fullName>
    </submittedName>
</protein>
<dbReference type="EMBL" id="JAWJYY010000001">
    <property type="protein sequence ID" value="MDV4315388.1"/>
    <property type="molecule type" value="Genomic_DNA"/>
</dbReference>
<proteinExistence type="inferred from homology"/>
<dbReference type="PANTHER" id="PTHR33337">
    <property type="entry name" value="GFA DOMAIN-CONTAINING PROTEIN"/>
    <property type="match status" value="1"/>
</dbReference>
<dbReference type="Pfam" id="PF04828">
    <property type="entry name" value="GFA"/>
    <property type="match status" value="1"/>
</dbReference>